<dbReference type="AlphaFoldDB" id="A0A511N3E9"/>
<dbReference type="EMBL" id="BJXB01000010">
    <property type="protein sequence ID" value="GEM46911.1"/>
    <property type="molecule type" value="Genomic_DNA"/>
</dbReference>
<reference evidence="1 2" key="1">
    <citation type="submission" date="2019-07" db="EMBL/GenBank/DDBJ databases">
        <title>Whole genome shotgun sequence of Deinococcus cellulosilyticus NBRC 106333.</title>
        <authorList>
            <person name="Hosoyama A."/>
            <person name="Uohara A."/>
            <person name="Ohji S."/>
            <person name="Ichikawa N."/>
        </authorList>
    </citation>
    <scope>NUCLEOTIDE SEQUENCE [LARGE SCALE GENOMIC DNA]</scope>
    <source>
        <strain evidence="1 2">NBRC 106333</strain>
    </source>
</reference>
<keyword evidence="2" id="KW-1185">Reference proteome</keyword>
<dbReference type="NCBIfam" id="NF038154">
    <property type="entry name" value="lanthi_III_a"/>
    <property type="match status" value="1"/>
</dbReference>
<protein>
    <submittedName>
        <fullName evidence="1">Uncharacterized protein</fullName>
    </submittedName>
</protein>
<sequence length="52" mass="5748">MQKILKLQTLSRAAEQDAAAWSTASEGCNTITSDEWSTWSEGCTRTKAQLSR</sequence>
<evidence type="ECO:0000313" key="2">
    <source>
        <dbReference type="Proteomes" id="UP000321306"/>
    </source>
</evidence>
<proteinExistence type="predicted"/>
<accession>A0A511N3E9</accession>
<evidence type="ECO:0000313" key="1">
    <source>
        <dbReference type="EMBL" id="GEM46911.1"/>
    </source>
</evidence>
<comment type="caution">
    <text evidence="1">The sequence shown here is derived from an EMBL/GenBank/DDBJ whole genome shotgun (WGS) entry which is preliminary data.</text>
</comment>
<dbReference type="RefSeq" id="WP_186816000.1">
    <property type="nucleotide sequence ID" value="NZ_BJXB01000010.1"/>
</dbReference>
<name>A0A511N3E9_DEIC1</name>
<gene>
    <name evidence="1" type="ORF">DC3_25460</name>
</gene>
<dbReference type="Proteomes" id="UP000321306">
    <property type="component" value="Unassembled WGS sequence"/>
</dbReference>
<organism evidence="1 2">
    <name type="scientific">Deinococcus cellulosilyticus (strain DSM 18568 / NBRC 106333 / KACC 11606 / 5516J-15)</name>
    <dbReference type="NCBI Taxonomy" id="1223518"/>
    <lineage>
        <taxon>Bacteria</taxon>
        <taxon>Thermotogati</taxon>
        <taxon>Deinococcota</taxon>
        <taxon>Deinococci</taxon>
        <taxon>Deinococcales</taxon>
        <taxon>Deinococcaceae</taxon>
        <taxon>Deinococcus</taxon>
    </lineage>
</organism>